<sequence length="37" mass="4148">MSISNLSKNLKAFSNYRPLSAFSPLLMQSLYLKTADP</sequence>
<dbReference type="EMBL" id="GGEC01032637">
    <property type="protein sequence ID" value="MBX13121.1"/>
    <property type="molecule type" value="Transcribed_RNA"/>
</dbReference>
<reference evidence="1" key="1">
    <citation type="submission" date="2018-02" db="EMBL/GenBank/DDBJ databases">
        <title>Rhizophora mucronata_Transcriptome.</title>
        <authorList>
            <person name="Meera S.P."/>
            <person name="Sreeshan A."/>
            <person name="Augustine A."/>
        </authorList>
    </citation>
    <scope>NUCLEOTIDE SEQUENCE</scope>
    <source>
        <tissue evidence="1">Leaf</tissue>
    </source>
</reference>
<dbReference type="AlphaFoldDB" id="A0A2P2L589"/>
<evidence type="ECO:0000313" key="1">
    <source>
        <dbReference type="EMBL" id="MBX13121.1"/>
    </source>
</evidence>
<name>A0A2P2L589_RHIMU</name>
<protein>
    <submittedName>
        <fullName evidence="1">Uncharacterized protein</fullName>
    </submittedName>
</protein>
<proteinExistence type="predicted"/>
<organism evidence="1">
    <name type="scientific">Rhizophora mucronata</name>
    <name type="common">Asiatic mangrove</name>
    <dbReference type="NCBI Taxonomy" id="61149"/>
    <lineage>
        <taxon>Eukaryota</taxon>
        <taxon>Viridiplantae</taxon>
        <taxon>Streptophyta</taxon>
        <taxon>Embryophyta</taxon>
        <taxon>Tracheophyta</taxon>
        <taxon>Spermatophyta</taxon>
        <taxon>Magnoliopsida</taxon>
        <taxon>eudicotyledons</taxon>
        <taxon>Gunneridae</taxon>
        <taxon>Pentapetalae</taxon>
        <taxon>rosids</taxon>
        <taxon>fabids</taxon>
        <taxon>Malpighiales</taxon>
        <taxon>Rhizophoraceae</taxon>
        <taxon>Rhizophora</taxon>
    </lineage>
</organism>
<accession>A0A2P2L589</accession>